<dbReference type="SUPFAM" id="SSF52540">
    <property type="entry name" value="P-loop containing nucleoside triphosphate hydrolases"/>
    <property type="match status" value="1"/>
</dbReference>
<dbReference type="SMART" id="SM00248">
    <property type="entry name" value="ANK"/>
    <property type="match status" value="4"/>
</dbReference>
<dbReference type="SUPFAM" id="SSF48403">
    <property type="entry name" value="Ankyrin repeat"/>
    <property type="match status" value="1"/>
</dbReference>
<protein>
    <recommendedName>
        <fullName evidence="4">NACHT domain-containing protein</fullName>
    </recommendedName>
</protein>
<evidence type="ECO:0000313" key="6">
    <source>
        <dbReference type="Proteomes" id="UP001140502"/>
    </source>
</evidence>
<dbReference type="PRINTS" id="PR01415">
    <property type="entry name" value="ANKYRIN"/>
</dbReference>
<organism evidence="5 6">
    <name type="scientific">Fusarium piperis</name>
    <dbReference type="NCBI Taxonomy" id="1435070"/>
    <lineage>
        <taxon>Eukaryota</taxon>
        <taxon>Fungi</taxon>
        <taxon>Dikarya</taxon>
        <taxon>Ascomycota</taxon>
        <taxon>Pezizomycotina</taxon>
        <taxon>Sordariomycetes</taxon>
        <taxon>Hypocreomycetidae</taxon>
        <taxon>Hypocreales</taxon>
        <taxon>Nectriaceae</taxon>
        <taxon>Fusarium</taxon>
        <taxon>Fusarium solani species complex</taxon>
    </lineage>
</organism>
<dbReference type="InterPro" id="IPR036770">
    <property type="entry name" value="Ankyrin_rpt-contain_sf"/>
</dbReference>
<dbReference type="GO" id="GO:0009116">
    <property type="term" value="P:nucleoside metabolic process"/>
    <property type="evidence" value="ECO:0007669"/>
    <property type="project" value="InterPro"/>
</dbReference>
<feature type="repeat" description="ANK" evidence="2">
    <location>
        <begin position="886"/>
        <end position="918"/>
    </location>
</feature>
<evidence type="ECO:0000259" key="4">
    <source>
        <dbReference type="PROSITE" id="PS50837"/>
    </source>
</evidence>
<dbReference type="Pfam" id="PF24883">
    <property type="entry name" value="NPHP3_N"/>
    <property type="match status" value="1"/>
</dbReference>
<dbReference type="Gene3D" id="3.40.50.300">
    <property type="entry name" value="P-loop containing nucleotide triphosphate hydrolases"/>
    <property type="match status" value="1"/>
</dbReference>
<dbReference type="InterPro" id="IPR002110">
    <property type="entry name" value="Ankyrin_rpt"/>
</dbReference>
<reference evidence="5" key="1">
    <citation type="submission" date="2022-10" db="EMBL/GenBank/DDBJ databases">
        <title>Tapping the CABI collections for fungal endophytes: first genome assemblies for Collariella, Neodidymelliopsis, Ascochyta clinopodiicola, Didymella pomorum, Didymosphaeria variabile, Neocosmospora piperis and Neocucurbitaria cava.</title>
        <authorList>
            <person name="Hill R."/>
        </authorList>
    </citation>
    <scope>NUCLEOTIDE SEQUENCE</scope>
    <source>
        <strain evidence="5">IMI 366586</strain>
    </source>
</reference>
<accession>A0A9W8WC63</accession>
<dbReference type="Gene3D" id="1.25.40.20">
    <property type="entry name" value="Ankyrin repeat-containing domain"/>
    <property type="match status" value="1"/>
</dbReference>
<dbReference type="InterPro" id="IPR027417">
    <property type="entry name" value="P-loop_NTPase"/>
</dbReference>
<evidence type="ECO:0000313" key="5">
    <source>
        <dbReference type="EMBL" id="KAJ4319580.1"/>
    </source>
</evidence>
<keyword evidence="2" id="KW-0040">ANK repeat</keyword>
<dbReference type="GO" id="GO:0003824">
    <property type="term" value="F:catalytic activity"/>
    <property type="evidence" value="ECO:0007669"/>
    <property type="project" value="InterPro"/>
</dbReference>
<dbReference type="Pfam" id="PF22939">
    <property type="entry name" value="WHD_GPIID"/>
    <property type="match status" value="1"/>
</dbReference>
<dbReference type="PROSITE" id="PS50837">
    <property type="entry name" value="NACHT"/>
    <property type="match status" value="1"/>
</dbReference>
<dbReference type="InterPro" id="IPR056884">
    <property type="entry name" value="NPHP3-like_N"/>
</dbReference>
<evidence type="ECO:0000256" key="3">
    <source>
        <dbReference type="SAM" id="MobiDB-lite"/>
    </source>
</evidence>
<dbReference type="InterPro" id="IPR054471">
    <property type="entry name" value="GPIID_WHD"/>
</dbReference>
<dbReference type="OrthoDB" id="20872at2759"/>
<keyword evidence="6" id="KW-1185">Reference proteome</keyword>
<dbReference type="PANTHER" id="PTHR10039:SF14">
    <property type="entry name" value="NACHT DOMAIN-CONTAINING PROTEIN"/>
    <property type="match status" value="1"/>
</dbReference>
<comment type="caution">
    <text evidence="5">The sequence shown here is derived from an EMBL/GenBank/DDBJ whole genome shotgun (WGS) entry which is preliminary data.</text>
</comment>
<dbReference type="SUPFAM" id="SSF53167">
    <property type="entry name" value="Purine and uridine phosphorylases"/>
    <property type="match status" value="1"/>
</dbReference>
<dbReference type="Pfam" id="PF12796">
    <property type="entry name" value="Ank_2"/>
    <property type="match status" value="2"/>
</dbReference>
<evidence type="ECO:0000256" key="2">
    <source>
        <dbReference type="PROSITE-ProRule" id="PRU00023"/>
    </source>
</evidence>
<dbReference type="Proteomes" id="UP001140502">
    <property type="component" value="Unassembled WGS sequence"/>
</dbReference>
<proteinExistence type="predicted"/>
<feature type="repeat" description="ANK" evidence="2">
    <location>
        <begin position="954"/>
        <end position="986"/>
    </location>
</feature>
<dbReference type="Gene3D" id="3.40.50.1580">
    <property type="entry name" value="Nucleoside phosphorylase domain"/>
    <property type="match status" value="1"/>
</dbReference>
<feature type="repeat" description="ANK" evidence="2">
    <location>
        <begin position="919"/>
        <end position="951"/>
    </location>
</feature>
<name>A0A9W8WC63_9HYPO</name>
<feature type="domain" description="NACHT" evidence="4">
    <location>
        <begin position="418"/>
        <end position="570"/>
    </location>
</feature>
<dbReference type="PANTHER" id="PTHR10039">
    <property type="entry name" value="AMELOGENIN"/>
    <property type="match status" value="1"/>
</dbReference>
<feature type="region of interest" description="Disordered" evidence="3">
    <location>
        <begin position="236"/>
        <end position="261"/>
    </location>
</feature>
<dbReference type="InterPro" id="IPR007111">
    <property type="entry name" value="NACHT_NTPase"/>
</dbReference>
<sequence length="1377" mass="153718">MENALIDARDVLKIARQSSFDISNTTNTPAPTLLESHFLTCALVGRRWRPVTTTQSEVAAAKATLDRIHDNLPPDRNSDDGNNNYILGSLQGHNVVVAYPNSGVYGKTSVVDVATQLHASYTSVRFNLMVGIAGGVPDTKEDIRLGDVVVSKSAAGWPGVVQYAVNREETEYQLVRGRSLDQPSPLLLTAMGKAETAAIFDESKMPQHISDIVQKDPVAFAHPGPEQDVLFEPNRHHHHHATVEPEESGCSHCDPDRIRSRQPREVQDPIVHYGLIASGRHLMRHGATRDKFAHKHGILCFDTDANGLRDAGQYLVIRGICDYADSHRSELWHAYAAAAAAAYAKEILSFTPTVSRTIPLATNSYVEAAPVLDALLLTRPEVDRKSLIALKGRRVDGTCEWLIQHAQYQEWLTDANHPLLWISGGPGKGKTMLAIYITEVLQPVVEAADNVLLYYFCSNRDKNRNTALTIMRGILHQWIDLHPHLAKHIKSSFEGTETTKYTISSFLSLWRVFLALLHQSTSSQVVCVLDGLDECEKESLRQLLDAVGNYLSESGEKARPRLKLIVLSRPQPAVLESKLGQYHQIQLDASSTEISHDVERYIFAKVAELASEQNLSEEMAAQVQQTLLAGADGTFLWVGFVANELQGRSWSKIDQVLRHVPKGLGGIYQRLLEQIADKEALVPILQWVVLAARPLTLEELTVAAGITTAGALPATQVTKNRLRFGGLLVKVEGDVVNLVHESAKEFFQSDQVNIKGINMFHMSQDTHRTLMQTCLAHIERGYGHPTRIHEMSGHDPFLPYASQYWPLHFHHAIHAMVAPSEFSRPFFQVDSPIRDEWWKVYWEQEKNGGSPPSFTLLHLAAYFGNVSWAKLLISKHARLILRKDNYGRTPLSWAVDQGHQEMVELLLDHGARVNFKDRSMLTALHIAVTGQHRGVVSVLLEHGARLEAKGEHGDTDTPLMRAILANSKEIMQELLEHGARVDKLPELLGVASLRGPTDPMDERVKELLGLQEQVFLARFRRSSRFVGLVMKGLGLSLRFPLVLGLMSLYLQFVAMNRWDSLSVLQELVQENKTDELREWAKLYHVFFLGLIVARNPKRLKAMGDLATQILRKVAPKDVQALLAITVFTGMETKLAAVRHGWREGDAITAAAVSDWAAIACDRDAMGFFHFGIREFMSDFDGHIRNGNLEEKALRTTALMTSHFAMMDKQVPGPIEYFSRVVAEFFEGYIGSSYEVELFSHVNQACANELLIISESHDSARLHVILTSIFQFAQQTHEKGQDRFLNVPSAACLILCQENATAHRWLIGEAIPEELGSLIAKNPPGSLQKRACKTFVECLIIGKRYGLTLPRGAPRQRVEQHLQPLPEVGQMMNRILGS</sequence>
<dbReference type="EMBL" id="JAPEUR010000122">
    <property type="protein sequence ID" value="KAJ4319580.1"/>
    <property type="molecule type" value="Genomic_DNA"/>
</dbReference>
<dbReference type="InterPro" id="IPR035994">
    <property type="entry name" value="Nucleoside_phosphorylase_sf"/>
</dbReference>
<evidence type="ECO:0000256" key="1">
    <source>
        <dbReference type="ARBA" id="ARBA00022737"/>
    </source>
</evidence>
<dbReference type="PROSITE" id="PS50088">
    <property type="entry name" value="ANK_REPEAT"/>
    <property type="match status" value="3"/>
</dbReference>
<dbReference type="PROSITE" id="PS50297">
    <property type="entry name" value="ANK_REP_REGION"/>
    <property type="match status" value="3"/>
</dbReference>
<keyword evidence="1" id="KW-0677">Repeat</keyword>
<gene>
    <name evidence="5" type="ORF">N0V84_006310</name>
</gene>